<dbReference type="Proteomes" id="UP000279833">
    <property type="component" value="Unassembled WGS sequence"/>
</dbReference>
<sequence length="58" mass="6443">MLWAGYFCVPDLSSIPNNFSTLGKSETIMNSNIFITAGPDATPDLDSIIPNVNCFYYY</sequence>
<dbReference type="STRING" id="6186.A0A183JPW0"/>
<evidence type="ECO:0000313" key="2">
    <source>
        <dbReference type="Proteomes" id="UP000279833"/>
    </source>
</evidence>
<proteinExistence type="predicted"/>
<dbReference type="AlphaFoldDB" id="A0A183JPW0"/>
<name>A0A183JPW0_9TREM</name>
<dbReference type="WBParaSite" id="SCUD_0000474701-mRNA-1">
    <property type="protein sequence ID" value="SCUD_0000474701-mRNA-1"/>
    <property type="gene ID" value="SCUD_0000474701"/>
</dbReference>
<dbReference type="EMBL" id="UZAK01006700">
    <property type="protein sequence ID" value="VDO90769.1"/>
    <property type="molecule type" value="Genomic_DNA"/>
</dbReference>
<protein>
    <submittedName>
        <fullName evidence="3">Ovule protein</fullName>
    </submittedName>
</protein>
<evidence type="ECO:0000313" key="3">
    <source>
        <dbReference type="WBParaSite" id="SCUD_0000474701-mRNA-1"/>
    </source>
</evidence>
<organism evidence="3">
    <name type="scientific">Schistosoma curassoni</name>
    <dbReference type="NCBI Taxonomy" id="6186"/>
    <lineage>
        <taxon>Eukaryota</taxon>
        <taxon>Metazoa</taxon>
        <taxon>Spiralia</taxon>
        <taxon>Lophotrochozoa</taxon>
        <taxon>Platyhelminthes</taxon>
        <taxon>Trematoda</taxon>
        <taxon>Digenea</taxon>
        <taxon>Strigeidida</taxon>
        <taxon>Schistosomatoidea</taxon>
        <taxon>Schistosomatidae</taxon>
        <taxon>Schistosoma</taxon>
    </lineage>
</organism>
<evidence type="ECO:0000313" key="1">
    <source>
        <dbReference type="EMBL" id="VDO90769.1"/>
    </source>
</evidence>
<accession>A0A183JPW0</accession>
<reference evidence="3" key="1">
    <citation type="submission" date="2016-06" db="UniProtKB">
        <authorList>
            <consortium name="WormBaseParasite"/>
        </authorList>
    </citation>
    <scope>IDENTIFICATION</scope>
</reference>
<keyword evidence="2" id="KW-1185">Reference proteome</keyword>
<gene>
    <name evidence="1" type="ORF">SCUD_LOCUS4747</name>
</gene>
<reference evidence="1 2" key="2">
    <citation type="submission" date="2018-11" db="EMBL/GenBank/DDBJ databases">
        <authorList>
            <consortium name="Pathogen Informatics"/>
        </authorList>
    </citation>
    <scope>NUCLEOTIDE SEQUENCE [LARGE SCALE GENOMIC DNA]</scope>
    <source>
        <strain evidence="1">Dakar</strain>
        <strain evidence="2">Dakar, Senegal</strain>
    </source>
</reference>